<sequence>MTQKDTAQEHVQGFRSVQKSEPHSTTSVPLDSPNITHIDCYTDPDTNKDFILWEDIQQAFDEALFVRNKTRMLPFVRGKDYRVLEPRRIAAASDVVLDVVVADKPIAATDTATADTIASLQRAVQELSLNIPRQTPIESSTHSPPCGDEPEATQVNGRTNSPENNTPLRGPQALEYHSQDNNYGNTIDTQRSEATSNATKRLDDPQDETAAKDMDLMQTMIHANQGDVHAQVALGDRYKDGREVHQDHHAALDWYLKAAEQHHPRAQYNIGLLYEEKHDEEKHDEERDYREEDYREEYCREEDEGEEDEGEEDDGEGDDVALQDGTNAFEWFLKSALQGYADAQAKVSQAYTNGAGIPKDNIKAMEWSVKAAENGHAGTQYNMGAAYEKGQGVPQSDSRSFEWYLKSADQGFAKAQERVADALEAGRGVSRDGLMAVELYTKAADQGLPVAQFALGRVHKLGLCGLPKDRSKAVDWFIKAAVQGHTEAQSMLCEIYNYGTSYRRPDCTIDLETQSKIKEWFMDAADQGVAHAQVCMADMYTKGLGVLKDEYEAFEWLLKAAEQGDEASQRRVAYRYETGLGVTESREKSLEWYLRLAKEGNDWALHILKYMLRN</sequence>
<keyword evidence="3" id="KW-1185">Reference proteome</keyword>
<proteinExistence type="predicted"/>
<evidence type="ECO:0000256" key="1">
    <source>
        <dbReference type="SAM" id="MobiDB-lite"/>
    </source>
</evidence>
<feature type="compositionally biased region" description="Acidic residues" evidence="1">
    <location>
        <begin position="299"/>
        <end position="321"/>
    </location>
</feature>
<feature type="compositionally biased region" description="Polar residues" evidence="1">
    <location>
        <begin position="153"/>
        <end position="167"/>
    </location>
</feature>
<dbReference type="EMBL" id="JAAAXW010000160">
    <property type="protein sequence ID" value="KAF9541647.1"/>
    <property type="molecule type" value="Genomic_DNA"/>
</dbReference>
<dbReference type="InterPro" id="IPR052748">
    <property type="entry name" value="ISR_Activator"/>
</dbReference>
<evidence type="ECO:0000313" key="3">
    <source>
        <dbReference type="Proteomes" id="UP000723463"/>
    </source>
</evidence>
<accession>A0A9P6F4A1</accession>
<name>A0A9P6F4A1_9FUNG</name>
<feature type="region of interest" description="Disordered" evidence="1">
    <location>
        <begin position="1"/>
        <end position="31"/>
    </location>
</feature>
<dbReference type="Proteomes" id="UP000723463">
    <property type="component" value="Unassembled WGS sequence"/>
</dbReference>
<organism evidence="2 3">
    <name type="scientific">Mortierella hygrophila</name>
    <dbReference type="NCBI Taxonomy" id="979708"/>
    <lineage>
        <taxon>Eukaryota</taxon>
        <taxon>Fungi</taxon>
        <taxon>Fungi incertae sedis</taxon>
        <taxon>Mucoromycota</taxon>
        <taxon>Mortierellomycotina</taxon>
        <taxon>Mortierellomycetes</taxon>
        <taxon>Mortierellales</taxon>
        <taxon>Mortierellaceae</taxon>
        <taxon>Mortierella</taxon>
    </lineage>
</organism>
<dbReference type="PANTHER" id="PTHR45011:SF1">
    <property type="entry name" value="DAP3-BINDING CELL DEATH ENHANCER 1"/>
    <property type="match status" value="1"/>
</dbReference>
<dbReference type="AlphaFoldDB" id="A0A9P6F4A1"/>
<comment type="caution">
    <text evidence="2">The sequence shown here is derived from an EMBL/GenBank/DDBJ whole genome shotgun (WGS) entry which is preliminary data.</text>
</comment>
<dbReference type="InterPro" id="IPR006597">
    <property type="entry name" value="Sel1-like"/>
</dbReference>
<dbReference type="Pfam" id="PF08238">
    <property type="entry name" value="Sel1"/>
    <property type="match status" value="10"/>
</dbReference>
<reference evidence="2" key="1">
    <citation type="journal article" date="2020" name="Fungal Divers.">
        <title>Resolving the Mortierellaceae phylogeny through synthesis of multi-gene phylogenetics and phylogenomics.</title>
        <authorList>
            <person name="Vandepol N."/>
            <person name="Liber J."/>
            <person name="Desiro A."/>
            <person name="Na H."/>
            <person name="Kennedy M."/>
            <person name="Barry K."/>
            <person name="Grigoriev I.V."/>
            <person name="Miller A.N."/>
            <person name="O'Donnell K."/>
            <person name="Stajich J.E."/>
            <person name="Bonito G."/>
        </authorList>
    </citation>
    <scope>NUCLEOTIDE SEQUENCE</scope>
    <source>
        <strain evidence="2">NRRL 2591</strain>
    </source>
</reference>
<dbReference type="SMART" id="SM00671">
    <property type="entry name" value="SEL1"/>
    <property type="match status" value="8"/>
</dbReference>
<feature type="compositionally biased region" description="Polar residues" evidence="1">
    <location>
        <begin position="179"/>
        <end position="199"/>
    </location>
</feature>
<feature type="region of interest" description="Disordered" evidence="1">
    <location>
        <begin position="135"/>
        <end position="206"/>
    </location>
</feature>
<dbReference type="SUPFAM" id="SSF81901">
    <property type="entry name" value="HCP-like"/>
    <property type="match status" value="3"/>
</dbReference>
<feature type="compositionally biased region" description="Basic and acidic residues" evidence="1">
    <location>
        <begin position="279"/>
        <end position="298"/>
    </location>
</feature>
<feature type="region of interest" description="Disordered" evidence="1">
    <location>
        <begin position="279"/>
        <end position="322"/>
    </location>
</feature>
<protein>
    <recommendedName>
        <fullName evidence="4">HCP-like protein</fullName>
    </recommendedName>
</protein>
<gene>
    <name evidence="2" type="ORF">EC957_002888</name>
</gene>
<dbReference type="Gene3D" id="1.25.40.10">
    <property type="entry name" value="Tetratricopeptide repeat domain"/>
    <property type="match status" value="3"/>
</dbReference>
<feature type="compositionally biased region" description="Polar residues" evidence="1">
    <location>
        <begin position="15"/>
        <end position="31"/>
    </location>
</feature>
<dbReference type="InterPro" id="IPR011990">
    <property type="entry name" value="TPR-like_helical_dom_sf"/>
</dbReference>
<evidence type="ECO:0008006" key="4">
    <source>
        <dbReference type="Google" id="ProtNLM"/>
    </source>
</evidence>
<evidence type="ECO:0000313" key="2">
    <source>
        <dbReference type="EMBL" id="KAF9541647.1"/>
    </source>
</evidence>
<dbReference type="PANTHER" id="PTHR45011">
    <property type="entry name" value="DAP3-BINDING CELL DEATH ENHANCER 1"/>
    <property type="match status" value="1"/>
</dbReference>